<gene>
    <name evidence="5" type="ORF">C9374_007811</name>
</gene>
<feature type="transmembrane region" description="Helical" evidence="2">
    <location>
        <begin position="33"/>
        <end position="55"/>
    </location>
</feature>
<dbReference type="Pfam" id="PF17963">
    <property type="entry name" value="Big_9"/>
    <property type="match status" value="14"/>
</dbReference>
<evidence type="ECO:0000259" key="3">
    <source>
        <dbReference type="Pfam" id="PF17803"/>
    </source>
</evidence>
<sequence length="2482" mass="262831">MPEQITLGSTTVGRSVFGINPSLLKGGTIAQTVVGGIISAMVVASVVVTIIMVIVSAGISSPNAKDDYAQVYKQIPFTIYPLSNDVDPRSLNLTLVNVTQPLHGTAVMTGSGKVVYTSSGSYAGNDTFTYYVTNNYVVSSAVVYIEILNRAPELIDLAYTVSKNSIKNAFDVFSYVSDNGGMISDPDTSDTLTVVGVGSSAVNDSSISYDSLYVYYTPPTGFNSEDSFTYAVSDGNSTVSANIKVTVVNDAPVCTPDYFVVAKNTKTVLNVLANDYDINSDTITIYSAGSGSVGTLVISDDKQNISYIPPPQIEPQIDSWEYQITDGSLYGSSFVFVKIVNTPPTGGDRVFNVPKNSTNNILDLSYTDEDMLDTVYVSMLTKPSRGSFQLVEYSAIDQVNYPTQDFYSVTTNTYKLIYTPESGTVYSESFQIKISDTIDVVTAKITINVVPVAPVAVNDTAYCSKNSNVTANVVSNDYSTSGDVLKLSFTSLETLYGGEIRMLDDNNVIYIPATNFVGTDYAPYYVNNTNSDGSTDGIFQSTGYLIVTVANTPPIAVADSFTVSKGLIASLNLLANDYDTNGDVIKYNGATTSTQGIQVGISSSSSVITYQALNQTYIDYFTYSIYDVDEANSNYATVTVNVVNDAPQCNDDTATASWNQSVVIDVFSNDQDINLGDYDNLVIKSLSTPTYVTVQSFQGGKKVLYTPPNGFTGTSTFTYTATDGIDISNVATVTVTVTNSAPTANADSASVHWLDGSVTISVLANDVDADGDALHIESFTQPSKGVVVKVQLSDGTDALSYTSNSNYNFTGQDSFTYVVSDYGKSAVGVVTVQVTDKAPVSVADSFTVHWRSSSNSLDVLANDYDNNNDPITVYSLSTPSDFKGTIVKGSHNKNLVFTPSAQSIGTQTVSYVATDRPLTSSSATVTLITTNSDAPKNKVITKSIHWSTQSAGTQINLYDVAQPTDTDGDSLQFETSASVEPSHGYTRDVIALCNALDSDSQDTVSISQVTISSGGSVSRSGSYVTFTPTKYFTGNATITITFTDGLLTSTSTWTVNVQNTAPVSSPFSTTIHWTTSSTNINVLTTITDADSDSIDFKLVSSATSYGTPNITTNATFTVVVQNNAPTATAKSISTPWTSYSSGVTIDVLSGCSDTDSDILSLYSTPFSTPSHGTVSQSSGYALYKPTQGYVGIDTFTFYVTDGLAVTSQTVTVNVTNNRPVAVTDSATVHWSNTYTDISVLSNDVDADSDSLSIYSSSLTQPSQGTTSIVGTTIRYTLASSPTKGTQTFSYKAYDGAQVSNNAATVTLTITNTNIPSISNQTKTVHWRTANSGLNYTIYNTAKDSDGDTLTLSIVSGSSCSLVSSGSIKLVLYQHTTFEGTDTCTVKLSDGLDSDTKTLTSISYDNAPVAAAMTVQYYGANIQTGISIDVLSQATDSDVEDVAYLYISSTTASTLYGSGVATIENGKIKYFPSSSLVTSVGTDSFNYTISDGLKTSTATITVQIKSTVPTDTEQFYDIHWRTSLTGGTVLYPLSKINSTDTLTLSQTLISSPDQKEQLCSSSGSSMINVTCTVYDNTPTASSLTATTHWTTTLTQNLTSLIADSDSTDTPYLQIYSGTQPSSGAYSISNRVATFVPSSTVGTMSMTYVVSDGLKNTSAAFTVSVTNTAPSVSVKTYNTDSDGDSLRLKSMSSQPSVGSVSVTSGSSTNVTISAPSTAYTGSLSFSYVVTDDASNGDVTNTVTLVVYNNAPTATDDSFTTHWNVTSLTLDVLFNDVDPNGDSLNITSLYGSSASTSPIIQNNKIIYYPKTASLGVDTFTYVISDGVTTTTAKVSVNVTNSIPTTKNLSFNGLWSSAVNGITFAVIGNSSDSDSDSLTLSSYTSITSSQGTLTLTGSGKSILFKPTSGFVGSVNSITFVISDSKEYVSGTISITINNGAPTANTTSFTYHWRSVYSTGVNIRTLTLTGSGKSILFKPTSGFVGSVNSITFVISDSKEYVSGTISITINNGAPTANTTSFTYHWRSVYSTGVNISLASRFSDSDSNSVTVTAVTQVNQATVTLGSNNVRWIYLNVLNLSPTDTDSDGDSLRLKSMSSQPSVGSVSVTSGSSTNVTISAPSTAYTGSLSFSYVVTDDASNGDVTNTVTLVVYNNAPTATDDSFTTHWNVTSLTLDVLFNDVDPNGDSLNITSLYGSSASTSPIIQNNKIIYYPKTASLGVDTFTYVISDGVTTTTAKIGLLLMEKFLGLKASQKLSEELRNFSAIKMEPTSGFVGSVNSITFVISDSKEYVSGTISITINNGAPTANTTSFTYHWRSVYSTGVNISLASRFSDSDSNSVTVTAVTQVNQATVTLGSNNVVTYKLSSAWKGTDTFTVSFTDGWTSSSATFTVIVTNTAPVAYNIPISVHFSNAYSLSIPVVSRTDSLKPTDSDSADSSNLYISSYTTPSSGTLSLTSDKKNFTFVNPTGNTVSQSFTFVGFGSTYSFF</sequence>
<evidence type="ECO:0000256" key="2">
    <source>
        <dbReference type="SAM" id="Phobius"/>
    </source>
</evidence>
<evidence type="ECO:0000313" key="5">
    <source>
        <dbReference type="EMBL" id="KAG2379173.1"/>
    </source>
</evidence>
<feature type="domain" description="Cadherin-like" evidence="4">
    <location>
        <begin position="992"/>
        <end position="1057"/>
    </location>
</feature>
<keyword evidence="6" id="KW-1185">Reference proteome</keyword>
<evidence type="ECO:0000256" key="1">
    <source>
        <dbReference type="SAM" id="MobiDB-lite"/>
    </source>
</evidence>
<evidence type="ECO:0008006" key="7">
    <source>
        <dbReference type="Google" id="ProtNLM"/>
    </source>
</evidence>
<keyword evidence="2" id="KW-1133">Transmembrane helix</keyword>
<dbReference type="Gene3D" id="2.60.40.3440">
    <property type="match status" value="5"/>
</dbReference>
<dbReference type="NCBIfam" id="NF012211">
    <property type="entry name" value="tand_rpt_95"/>
    <property type="match status" value="7"/>
</dbReference>
<dbReference type="InterPro" id="IPR040853">
    <property type="entry name" value="RapA2_cadherin-like"/>
</dbReference>
<feature type="domain" description="RapA2 cadherin-like" evidence="3">
    <location>
        <begin position="241"/>
        <end position="302"/>
    </location>
</feature>
<feature type="region of interest" description="Disordered" evidence="1">
    <location>
        <begin position="2083"/>
        <end position="2107"/>
    </location>
</feature>
<dbReference type="Gene3D" id="2.60.40.2810">
    <property type="match status" value="4"/>
</dbReference>
<name>A0AA88GIE7_NAELO</name>
<evidence type="ECO:0000313" key="6">
    <source>
        <dbReference type="Proteomes" id="UP000816034"/>
    </source>
</evidence>
<evidence type="ECO:0000259" key="4">
    <source>
        <dbReference type="Pfam" id="PF17892"/>
    </source>
</evidence>
<keyword evidence="2" id="KW-0472">Membrane</keyword>
<proteinExistence type="predicted"/>
<dbReference type="RefSeq" id="XP_044546435.1">
    <property type="nucleotide sequence ID" value="XM_044697818.1"/>
</dbReference>
<dbReference type="EMBL" id="PYSW02000030">
    <property type="protein sequence ID" value="KAG2379173.1"/>
    <property type="molecule type" value="Genomic_DNA"/>
</dbReference>
<dbReference type="Proteomes" id="UP000816034">
    <property type="component" value="Unassembled WGS sequence"/>
</dbReference>
<organism evidence="5 6">
    <name type="scientific">Naegleria lovaniensis</name>
    <name type="common">Amoeba</name>
    <dbReference type="NCBI Taxonomy" id="51637"/>
    <lineage>
        <taxon>Eukaryota</taxon>
        <taxon>Discoba</taxon>
        <taxon>Heterolobosea</taxon>
        <taxon>Tetramitia</taxon>
        <taxon>Eutetramitia</taxon>
        <taxon>Vahlkampfiidae</taxon>
        <taxon>Naegleria</taxon>
    </lineage>
</organism>
<feature type="compositionally biased region" description="Low complexity" evidence="1">
    <location>
        <begin position="2090"/>
        <end position="2107"/>
    </location>
</feature>
<comment type="caution">
    <text evidence="5">The sequence shown here is derived from an EMBL/GenBank/DDBJ whole genome shotgun (WGS) entry which is preliminary data.</text>
</comment>
<dbReference type="GeneID" id="68100265"/>
<dbReference type="InterPro" id="IPR041690">
    <property type="entry name" value="Cadherin_5"/>
</dbReference>
<protein>
    <recommendedName>
        <fullName evidence="7">Tandem-95 repeat protein</fullName>
    </recommendedName>
</protein>
<keyword evidence="2" id="KW-0812">Transmembrane</keyword>
<dbReference type="Pfam" id="PF17892">
    <property type="entry name" value="Cadherin_5"/>
    <property type="match status" value="1"/>
</dbReference>
<dbReference type="Pfam" id="PF17803">
    <property type="entry name" value="Cadherin_4"/>
    <property type="match status" value="1"/>
</dbReference>
<accession>A0AA88GIE7</accession>
<reference evidence="5 6" key="1">
    <citation type="journal article" date="2018" name="BMC Genomics">
        <title>The genome of Naegleria lovaniensis, the basis for a comparative approach to unravel pathogenicity factors of the human pathogenic amoeba N. fowleri.</title>
        <authorList>
            <person name="Liechti N."/>
            <person name="Schurch N."/>
            <person name="Bruggmann R."/>
            <person name="Wittwer M."/>
        </authorList>
    </citation>
    <scope>NUCLEOTIDE SEQUENCE [LARGE SCALE GENOMIC DNA]</scope>
    <source>
        <strain evidence="5 6">ATCC 30569</strain>
    </source>
</reference>